<protein>
    <submittedName>
        <fullName evidence="3">FxDxF family PEP-CTERM protein</fullName>
    </submittedName>
</protein>
<evidence type="ECO:0000313" key="3">
    <source>
        <dbReference type="EMBL" id="URI08068.1"/>
    </source>
</evidence>
<evidence type="ECO:0000259" key="2">
    <source>
        <dbReference type="Pfam" id="PF07589"/>
    </source>
</evidence>
<feature type="chain" id="PRO_5045346362" evidence="1">
    <location>
        <begin position="20"/>
        <end position="165"/>
    </location>
</feature>
<dbReference type="InterPro" id="IPR013424">
    <property type="entry name" value="Ice-binding_C"/>
</dbReference>
<proteinExistence type="predicted"/>
<dbReference type="NCBIfam" id="TIGR02595">
    <property type="entry name" value="PEP_CTERM"/>
    <property type="match status" value="1"/>
</dbReference>
<dbReference type="EMBL" id="CP097635">
    <property type="protein sequence ID" value="URI08068.1"/>
    <property type="molecule type" value="Genomic_DNA"/>
</dbReference>
<reference evidence="3" key="1">
    <citation type="submission" date="2022-05" db="EMBL/GenBank/DDBJ databases">
        <title>An RpoN-dependent PEP-CTERM gene is involved in floc formation of an Aquincola tertiaricarbonis strain.</title>
        <authorList>
            <person name="Qiu D."/>
            <person name="Xia M."/>
        </authorList>
    </citation>
    <scope>NUCLEOTIDE SEQUENCE</scope>
    <source>
        <strain evidence="3">RN12</strain>
    </source>
</reference>
<evidence type="ECO:0000313" key="4">
    <source>
        <dbReference type="Proteomes" id="UP001056201"/>
    </source>
</evidence>
<feature type="signal peptide" evidence="1">
    <location>
        <begin position="1"/>
        <end position="19"/>
    </location>
</feature>
<dbReference type="NCBIfam" id="NF038126">
    <property type="entry name" value="PEP_CTERM_FxDxF"/>
    <property type="match status" value="1"/>
</dbReference>
<dbReference type="Pfam" id="PF07589">
    <property type="entry name" value="PEP-CTERM"/>
    <property type="match status" value="1"/>
</dbReference>
<name>A0ABY4S510_AQUTE</name>
<sequence>MKQAFVATALALAAATAFAVPTTLTFDDDQTALISGKPAKGSFLDEFLFEVPFAQSTVSSSLTTSINGAKDIDFTSITVTNGSQTLYSFTQTAFDATGAEQWTLSNAQLTAGTTYHLLLAGTSAVGGTRYTGDLSAVAAVPEPSTWAMALAGLAAVGAIARRRRA</sequence>
<keyword evidence="1" id="KW-0732">Signal</keyword>
<dbReference type="Proteomes" id="UP001056201">
    <property type="component" value="Chromosome 1"/>
</dbReference>
<dbReference type="NCBIfam" id="NF035944">
    <property type="entry name" value="PEPxxWA-CTERM"/>
    <property type="match status" value="1"/>
</dbReference>
<feature type="domain" description="Ice-binding protein C-terminal" evidence="2">
    <location>
        <begin position="139"/>
        <end position="164"/>
    </location>
</feature>
<organism evidence="3 4">
    <name type="scientific">Aquincola tertiaricarbonis</name>
    <dbReference type="NCBI Taxonomy" id="391953"/>
    <lineage>
        <taxon>Bacteria</taxon>
        <taxon>Pseudomonadati</taxon>
        <taxon>Pseudomonadota</taxon>
        <taxon>Betaproteobacteria</taxon>
        <taxon>Burkholderiales</taxon>
        <taxon>Sphaerotilaceae</taxon>
        <taxon>Aquincola</taxon>
    </lineage>
</organism>
<accession>A0ABY4S510</accession>
<keyword evidence="4" id="KW-1185">Reference proteome</keyword>
<evidence type="ECO:0000256" key="1">
    <source>
        <dbReference type="SAM" id="SignalP"/>
    </source>
</evidence>
<gene>
    <name evidence="3" type="ORF">MW290_05670</name>
</gene>